<proteinExistence type="predicted"/>
<name>A0A4R3MVH8_9BACI</name>
<keyword evidence="1" id="KW-1133">Transmembrane helix</keyword>
<evidence type="ECO:0000256" key="1">
    <source>
        <dbReference type="SAM" id="Phobius"/>
    </source>
</evidence>
<evidence type="ECO:0000313" key="2">
    <source>
        <dbReference type="EMBL" id="TCT20334.1"/>
    </source>
</evidence>
<reference evidence="2 3" key="1">
    <citation type="submission" date="2019-03" db="EMBL/GenBank/DDBJ databases">
        <title>Genomic Encyclopedia of Type Strains, Phase IV (KMG-IV): sequencing the most valuable type-strain genomes for metagenomic binning, comparative biology and taxonomic classification.</title>
        <authorList>
            <person name="Goeker M."/>
        </authorList>
    </citation>
    <scope>NUCLEOTIDE SEQUENCE [LARGE SCALE GENOMIC DNA]</scope>
    <source>
        <strain evidence="2 3">DSM 25894</strain>
    </source>
</reference>
<keyword evidence="1" id="KW-0472">Membrane</keyword>
<sequence length="34" mass="3851">MFNGMFFGIVSLAILIFAAFFGYVAFLVKRSKDE</sequence>
<keyword evidence="1" id="KW-0812">Transmembrane</keyword>
<keyword evidence="3" id="KW-1185">Reference proteome</keyword>
<feature type="transmembrane region" description="Helical" evidence="1">
    <location>
        <begin position="6"/>
        <end position="28"/>
    </location>
</feature>
<gene>
    <name evidence="2" type="ORF">EDD68_11416</name>
</gene>
<dbReference type="AlphaFoldDB" id="A0A4R3MVH8"/>
<organism evidence="2 3">
    <name type="scientific">Melghiribacillus thermohalophilus</name>
    <dbReference type="NCBI Taxonomy" id="1324956"/>
    <lineage>
        <taxon>Bacteria</taxon>
        <taxon>Bacillati</taxon>
        <taxon>Bacillota</taxon>
        <taxon>Bacilli</taxon>
        <taxon>Bacillales</taxon>
        <taxon>Bacillaceae</taxon>
        <taxon>Melghiribacillus</taxon>
    </lineage>
</organism>
<dbReference type="EMBL" id="SMAN01000014">
    <property type="protein sequence ID" value="TCT20334.1"/>
    <property type="molecule type" value="Genomic_DNA"/>
</dbReference>
<protein>
    <submittedName>
        <fullName evidence="2">Uncharacterized protein</fullName>
    </submittedName>
</protein>
<evidence type="ECO:0000313" key="3">
    <source>
        <dbReference type="Proteomes" id="UP000294650"/>
    </source>
</evidence>
<accession>A0A4R3MVH8</accession>
<dbReference type="Proteomes" id="UP000294650">
    <property type="component" value="Unassembled WGS sequence"/>
</dbReference>
<comment type="caution">
    <text evidence="2">The sequence shown here is derived from an EMBL/GenBank/DDBJ whole genome shotgun (WGS) entry which is preliminary data.</text>
</comment>